<evidence type="ECO:0000313" key="3">
    <source>
        <dbReference type="Proteomes" id="UP000252884"/>
    </source>
</evidence>
<organism evidence="2 3">
    <name type="scientific">Pseudorhodoferax soli</name>
    <dbReference type="NCBI Taxonomy" id="545864"/>
    <lineage>
        <taxon>Bacteria</taxon>
        <taxon>Pseudomonadati</taxon>
        <taxon>Pseudomonadota</taxon>
        <taxon>Betaproteobacteria</taxon>
        <taxon>Burkholderiales</taxon>
        <taxon>Comamonadaceae</taxon>
    </lineage>
</organism>
<evidence type="ECO:0000313" key="2">
    <source>
        <dbReference type="EMBL" id="RCW69402.1"/>
    </source>
</evidence>
<gene>
    <name evidence="2" type="ORF">DES41_106276</name>
</gene>
<dbReference type="Pfam" id="PF12146">
    <property type="entry name" value="Hydrolase_4"/>
    <property type="match status" value="1"/>
</dbReference>
<dbReference type="InterPro" id="IPR022742">
    <property type="entry name" value="Hydrolase_4"/>
</dbReference>
<dbReference type="EMBL" id="QPJK01000006">
    <property type="protein sequence ID" value="RCW69402.1"/>
    <property type="molecule type" value="Genomic_DNA"/>
</dbReference>
<name>A0A368XN17_9BURK</name>
<reference evidence="2 3" key="1">
    <citation type="submission" date="2018-07" db="EMBL/GenBank/DDBJ databases">
        <title>Genomic Encyclopedia of Type Strains, Phase IV (KMG-IV): sequencing the most valuable type-strain genomes for metagenomic binning, comparative biology and taxonomic classification.</title>
        <authorList>
            <person name="Goeker M."/>
        </authorList>
    </citation>
    <scope>NUCLEOTIDE SEQUENCE [LARGE SCALE GENOMIC DNA]</scope>
    <source>
        <strain evidence="2 3">DSM 21634</strain>
    </source>
</reference>
<comment type="caution">
    <text evidence="2">The sequence shown here is derived from an EMBL/GenBank/DDBJ whole genome shotgun (WGS) entry which is preliminary data.</text>
</comment>
<protein>
    <recommendedName>
        <fullName evidence="1">Serine aminopeptidase S33 domain-containing protein</fullName>
    </recommendedName>
</protein>
<dbReference type="RefSeq" id="WP_114469807.1">
    <property type="nucleotide sequence ID" value="NZ_QPJK01000006.1"/>
</dbReference>
<evidence type="ECO:0000259" key="1">
    <source>
        <dbReference type="Pfam" id="PF12146"/>
    </source>
</evidence>
<sequence>MHVRTFRLPFKGFGLHAEACWAGYRERSDQRYVLFLHGGGAATSSEGTRYLREDLAEHGVASVALDFSGHGRSGGHMVDASLDRRCEEALRLVDSLQPVRPRAIVATSMAGHVACRLAETLRPEVLVLFCPAAYEADAESARFGEPFRTVIRATRSFEQSPAFEALRRFEGHVLCFYGTQDAIIPREVQRGYATACASARLADFRMFEGVGHKLHEWLAGQTALRREVVDRIKAALGAAVA</sequence>
<accession>A0A368XN17</accession>
<proteinExistence type="predicted"/>
<dbReference type="InterPro" id="IPR050266">
    <property type="entry name" value="AB_hydrolase_sf"/>
</dbReference>
<dbReference type="InterPro" id="IPR029058">
    <property type="entry name" value="AB_hydrolase_fold"/>
</dbReference>
<dbReference type="OrthoDB" id="6630285at2"/>
<dbReference type="Proteomes" id="UP000252884">
    <property type="component" value="Unassembled WGS sequence"/>
</dbReference>
<dbReference type="SUPFAM" id="SSF53474">
    <property type="entry name" value="alpha/beta-Hydrolases"/>
    <property type="match status" value="1"/>
</dbReference>
<dbReference type="PANTHER" id="PTHR43798">
    <property type="entry name" value="MONOACYLGLYCEROL LIPASE"/>
    <property type="match status" value="1"/>
</dbReference>
<dbReference type="Gene3D" id="3.40.50.1820">
    <property type="entry name" value="alpha/beta hydrolase"/>
    <property type="match status" value="1"/>
</dbReference>
<dbReference type="AlphaFoldDB" id="A0A368XN17"/>
<keyword evidence="3" id="KW-1185">Reference proteome</keyword>
<feature type="domain" description="Serine aminopeptidase S33" evidence="1">
    <location>
        <begin position="31"/>
        <end position="136"/>
    </location>
</feature>